<name>A0A485LXJ2_9ZZZZ</name>
<dbReference type="GO" id="GO:0035435">
    <property type="term" value="P:phosphate ion transmembrane transport"/>
    <property type="evidence" value="ECO:0007669"/>
    <property type="project" value="InterPro"/>
</dbReference>
<proteinExistence type="inferred from homology"/>
<keyword evidence="3" id="KW-0813">Transport</keyword>
<accession>A0A485LXJ2</accession>
<dbReference type="PANTHER" id="PTHR43470">
    <property type="entry name" value="PHOSPHATE TRANSPORT SYSTEM PERMEASE PROTEIN PSTA-RELATED"/>
    <property type="match status" value="1"/>
</dbReference>
<evidence type="ECO:0000256" key="5">
    <source>
        <dbReference type="ARBA" id="ARBA00022692"/>
    </source>
</evidence>
<dbReference type="EMBL" id="CAADRN010000120">
    <property type="protein sequence ID" value="VFU13177.1"/>
    <property type="molecule type" value="Genomic_DNA"/>
</dbReference>
<sequence length="280" mass="29418">MISRSFKDRFLLATFWSAGLAILLVLTGIIGYLLLRGGSSLTVEFLTTAPRGLPLGTSGGVLPAIKGTLLLVLIAVLAAAVPGLITAIYLSEYGESSKFTTLVNITIQCMAGIPSIVTGLFGYAFFVVYLGFGFSLLAGGLSLGIMIFPVIVLTARDALLAVNEQYRLTGAALGVSRWYMLHRVIIPQAAPAILSGILLAMGYAAGATAPIMVTAAVISAGMSGGLMEPVMALPYHLYILFSQHISMEKAYGTALLLVLLLLFLNITALLLKGRQGKGGY</sequence>
<feature type="transmembrane region" description="Helical" evidence="8">
    <location>
        <begin position="69"/>
        <end position="90"/>
    </location>
</feature>
<evidence type="ECO:0000256" key="7">
    <source>
        <dbReference type="ARBA" id="ARBA00023136"/>
    </source>
</evidence>
<dbReference type="GO" id="GO:0005886">
    <property type="term" value="C:plasma membrane"/>
    <property type="evidence" value="ECO:0007669"/>
    <property type="project" value="UniProtKB-SubCell"/>
</dbReference>
<comment type="subcellular location">
    <subcellularLocation>
        <location evidence="1">Cell membrane</location>
        <topology evidence="1">Multi-pass membrane protein</topology>
    </subcellularLocation>
</comment>
<dbReference type="InterPro" id="IPR005672">
    <property type="entry name" value="Phosphate_PstA"/>
</dbReference>
<feature type="domain" description="ABC transmembrane type-1" evidence="9">
    <location>
        <begin position="65"/>
        <end position="268"/>
    </location>
</feature>
<dbReference type="PROSITE" id="PS50928">
    <property type="entry name" value="ABC_TM1"/>
    <property type="match status" value="1"/>
</dbReference>
<evidence type="ECO:0000313" key="10">
    <source>
        <dbReference type="EMBL" id="VFU13177.1"/>
    </source>
</evidence>
<keyword evidence="5 8" id="KW-0812">Transmembrane</keyword>
<reference evidence="10" key="1">
    <citation type="submission" date="2019-03" db="EMBL/GenBank/DDBJ databases">
        <authorList>
            <person name="Hao L."/>
        </authorList>
    </citation>
    <scope>NUCLEOTIDE SEQUENCE</scope>
</reference>
<evidence type="ECO:0000256" key="4">
    <source>
        <dbReference type="ARBA" id="ARBA00022475"/>
    </source>
</evidence>
<evidence type="ECO:0000256" key="2">
    <source>
        <dbReference type="ARBA" id="ARBA00007069"/>
    </source>
</evidence>
<feature type="transmembrane region" description="Helical" evidence="8">
    <location>
        <begin position="250"/>
        <end position="271"/>
    </location>
</feature>
<dbReference type="PANTHER" id="PTHR43470:SF3">
    <property type="entry name" value="PHOSPHATE TRANSPORT SYSTEM PERMEASE PROTEIN PSTA-RELATED"/>
    <property type="match status" value="1"/>
</dbReference>
<feature type="transmembrane region" description="Helical" evidence="8">
    <location>
        <begin position="12"/>
        <end position="35"/>
    </location>
</feature>
<dbReference type="GO" id="GO:0005315">
    <property type="term" value="F:phosphate transmembrane transporter activity"/>
    <property type="evidence" value="ECO:0007669"/>
    <property type="project" value="InterPro"/>
</dbReference>
<keyword evidence="7 8" id="KW-0472">Membrane</keyword>
<dbReference type="NCBIfam" id="TIGR00974">
    <property type="entry name" value="3a0107s02c"/>
    <property type="match status" value="1"/>
</dbReference>
<evidence type="ECO:0000256" key="8">
    <source>
        <dbReference type="SAM" id="Phobius"/>
    </source>
</evidence>
<dbReference type="InterPro" id="IPR000515">
    <property type="entry name" value="MetI-like"/>
</dbReference>
<evidence type="ECO:0000259" key="9">
    <source>
        <dbReference type="PROSITE" id="PS50928"/>
    </source>
</evidence>
<organism evidence="10">
    <name type="scientific">anaerobic digester metagenome</name>
    <dbReference type="NCBI Taxonomy" id="1263854"/>
    <lineage>
        <taxon>unclassified sequences</taxon>
        <taxon>metagenomes</taxon>
        <taxon>ecological metagenomes</taxon>
    </lineage>
</organism>
<gene>
    <name evidence="10" type="ORF">SCFA_2060007</name>
</gene>
<feature type="transmembrane region" description="Helical" evidence="8">
    <location>
        <begin position="184"/>
        <end position="205"/>
    </location>
</feature>
<dbReference type="SUPFAM" id="SSF161098">
    <property type="entry name" value="MetI-like"/>
    <property type="match status" value="1"/>
</dbReference>
<keyword evidence="6 8" id="KW-1133">Transmembrane helix</keyword>
<dbReference type="AlphaFoldDB" id="A0A485LXJ2"/>
<keyword evidence="4" id="KW-1003">Cell membrane</keyword>
<dbReference type="Gene3D" id="1.10.3720.10">
    <property type="entry name" value="MetI-like"/>
    <property type="match status" value="1"/>
</dbReference>
<feature type="transmembrane region" description="Helical" evidence="8">
    <location>
        <begin position="132"/>
        <end position="155"/>
    </location>
</feature>
<dbReference type="CDD" id="cd06261">
    <property type="entry name" value="TM_PBP2"/>
    <property type="match status" value="1"/>
</dbReference>
<comment type="similarity">
    <text evidence="2">Belongs to the binding-protein-dependent transport system permease family. CysTW subfamily.</text>
</comment>
<evidence type="ECO:0000256" key="6">
    <source>
        <dbReference type="ARBA" id="ARBA00022989"/>
    </source>
</evidence>
<evidence type="ECO:0000256" key="1">
    <source>
        <dbReference type="ARBA" id="ARBA00004651"/>
    </source>
</evidence>
<feature type="transmembrane region" description="Helical" evidence="8">
    <location>
        <begin position="211"/>
        <end position="238"/>
    </location>
</feature>
<feature type="transmembrane region" description="Helical" evidence="8">
    <location>
        <begin position="102"/>
        <end position="126"/>
    </location>
</feature>
<dbReference type="Pfam" id="PF00528">
    <property type="entry name" value="BPD_transp_1"/>
    <property type="match status" value="1"/>
</dbReference>
<evidence type="ECO:0000256" key="3">
    <source>
        <dbReference type="ARBA" id="ARBA00022448"/>
    </source>
</evidence>
<protein>
    <submittedName>
        <fullName evidence="10">Phosphate transport system permease protein PstA</fullName>
    </submittedName>
</protein>
<dbReference type="InterPro" id="IPR035906">
    <property type="entry name" value="MetI-like_sf"/>
</dbReference>